<organism evidence="2 3">
    <name type="scientific">Candidatus Sulfobium mesophilum</name>
    <dbReference type="NCBI Taxonomy" id="2016548"/>
    <lineage>
        <taxon>Bacteria</taxon>
        <taxon>Pseudomonadati</taxon>
        <taxon>Nitrospirota</taxon>
        <taxon>Nitrospiria</taxon>
        <taxon>Nitrospirales</taxon>
        <taxon>Nitrospiraceae</taxon>
        <taxon>Candidatus Sulfobium</taxon>
    </lineage>
</organism>
<name>A0A2U3QJC0_9BACT</name>
<dbReference type="OrthoDB" id="9776795at2"/>
<keyword evidence="3" id="KW-1185">Reference proteome</keyword>
<accession>A0A2U3QJC0</accession>
<dbReference type="InterPro" id="IPR036873">
    <property type="entry name" value="Rhodanese-like_dom_sf"/>
</dbReference>
<dbReference type="SMART" id="SM00450">
    <property type="entry name" value="RHOD"/>
    <property type="match status" value="2"/>
</dbReference>
<feature type="domain" description="Rhodanese" evidence="1">
    <location>
        <begin position="149"/>
        <end position="236"/>
    </location>
</feature>
<sequence length="237" mass="26154">MKVFHDGMPAWKKAGNLVLSEPSYLKDLIEKDIAHVLIDLRPSEEARKGFIPGAVNVPISELASSKEGFPSDKSAPIILYSDTMTEEAFKTVRSWGYRETTLLSGGFESWKKMGGKISVGDLKTAISYVPKPRPGEISIEEFKIIAENGSPDKVILDVRDVDEAMNGMIKNAINIPAGQIKDRLAELPKGKEIITHCTTGIRAEMAYDDLKESGVKARFLNAVIQVDKDGKYEITKK</sequence>
<dbReference type="GO" id="GO:0016740">
    <property type="term" value="F:transferase activity"/>
    <property type="evidence" value="ECO:0007669"/>
    <property type="project" value="UniProtKB-KW"/>
</dbReference>
<dbReference type="Pfam" id="PF00581">
    <property type="entry name" value="Rhodanese"/>
    <property type="match status" value="2"/>
</dbReference>
<dbReference type="EMBL" id="OUUY01000104">
    <property type="protein sequence ID" value="SPQ01469.1"/>
    <property type="molecule type" value="Genomic_DNA"/>
</dbReference>
<dbReference type="CDD" id="cd00158">
    <property type="entry name" value="RHOD"/>
    <property type="match status" value="1"/>
</dbReference>
<gene>
    <name evidence="2" type="ORF">NBG4_560009</name>
</gene>
<dbReference type="PROSITE" id="PS50206">
    <property type="entry name" value="RHODANESE_3"/>
    <property type="match status" value="2"/>
</dbReference>
<dbReference type="PANTHER" id="PTHR43031:SF16">
    <property type="entry name" value="OXIDOREDUCTASE"/>
    <property type="match status" value="1"/>
</dbReference>
<reference evidence="3" key="1">
    <citation type="submission" date="2018-03" db="EMBL/GenBank/DDBJ databases">
        <authorList>
            <person name="Zecchin S."/>
        </authorList>
    </citation>
    <scope>NUCLEOTIDE SEQUENCE [LARGE SCALE GENOMIC DNA]</scope>
</reference>
<dbReference type="InterPro" id="IPR001763">
    <property type="entry name" value="Rhodanese-like_dom"/>
</dbReference>
<dbReference type="Gene3D" id="3.40.250.10">
    <property type="entry name" value="Rhodanese-like domain"/>
    <property type="match status" value="2"/>
</dbReference>
<dbReference type="Proteomes" id="UP000245125">
    <property type="component" value="Unassembled WGS sequence"/>
</dbReference>
<dbReference type="PANTHER" id="PTHR43031">
    <property type="entry name" value="FAD-DEPENDENT OXIDOREDUCTASE"/>
    <property type="match status" value="1"/>
</dbReference>
<evidence type="ECO:0000313" key="2">
    <source>
        <dbReference type="EMBL" id="SPQ01469.1"/>
    </source>
</evidence>
<proteinExistence type="predicted"/>
<dbReference type="InterPro" id="IPR050229">
    <property type="entry name" value="GlpE_sulfurtransferase"/>
</dbReference>
<dbReference type="SUPFAM" id="SSF52821">
    <property type="entry name" value="Rhodanese/Cell cycle control phosphatase"/>
    <property type="match status" value="2"/>
</dbReference>
<keyword evidence="2" id="KW-0808">Transferase</keyword>
<protein>
    <submittedName>
        <fullName evidence="2">Sulfurtransferase</fullName>
    </submittedName>
</protein>
<dbReference type="AlphaFoldDB" id="A0A2U3QJC0"/>
<feature type="domain" description="Rhodanese" evidence="1">
    <location>
        <begin position="31"/>
        <end position="119"/>
    </location>
</feature>
<evidence type="ECO:0000259" key="1">
    <source>
        <dbReference type="PROSITE" id="PS50206"/>
    </source>
</evidence>
<evidence type="ECO:0000313" key="3">
    <source>
        <dbReference type="Proteomes" id="UP000245125"/>
    </source>
</evidence>